<organism evidence="3 4">
    <name type="scientific">Streptomyces evansiae</name>
    <dbReference type="NCBI Taxonomy" id="3075535"/>
    <lineage>
        <taxon>Bacteria</taxon>
        <taxon>Bacillati</taxon>
        <taxon>Actinomycetota</taxon>
        <taxon>Actinomycetes</taxon>
        <taxon>Kitasatosporales</taxon>
        <taxon>Streptomycetaceae</taxon>
        <taxon>Streptomyces</taxon>
    </lineage>
</organism>
<name>A0ABD5E6V3_9ACTN</name>
<dbReference type="RefSeq" id="WP_093852691.1">
    <property type="nucleotide sequence ID" value="NZ_JAVRER010000024.1"/>
</dbReference>
<evidence type="ECO:0000256" key="2">
    <source>
        <dbReference type="SAM" id="Phobius"/>
    </source>
</evidence>
<dbReference type="EMBL" id="JAVRER010000024">
    <property type="protein sequence ID" value="MDT0417119.1"/>
    <property type="molecule type" value="Genomic_DNA"/>
</dbReference>
<feature type="compositionally biased region" description="Low complexity" evidence="1">
    <location>
        <begin position="54"/>
        <end position="98"/>
    </location>
</feature>
<reference evidence="4" key="1">
    <citation type="submission" date="2023-07" db="EMBL/GenBank/DDBJ databases">
        <title>30 novel species of actinomycetes from the DSMZ collection.</title>
        <authorList>
            <person name="Nouioui I."/>
        </authorList>
    </citation>
    <scope>NUCLEOTIDE SEQUENCE [LARGE SCALE GENOMIC DNA]</scope>
    <source>
        <strain evidence="4">DSM 41982</strain>
    </source>
</reference>
<feature type="region of interest" description="Disordered" evidence="1">
    <location>
        <begin position="42"/>
        <end position="111"/>
    </location>
</feature>
<dbReference type="Proteomes" id="UP001183607">
    <property type="component" value="Unassembled WGS sequence"/>
</dbReference>
<evidence type="ECO:0000313" key="4">
    <source>
        <dbReference type="Proteomes" id="UP001183607"/>
    </source>
</evidence>
<protein>
    <recommendedName>
        <fullName evidence="5">LppP/LprE family lipoprotein</fullName>
    </recommendedName>
</protein>
<evidence type="ECO:0000313" key="3">
    <source>
        <dbReference type="EMBL" id="MDT0417119.1"/>
    </source>
</evidence>
<comment type="caution">
    <text evidence="3">The sequence shown here is derived from an EMBL/GenBank/DDBJ whole genome shotgun (WGS) entry which is preliminary data.</text>
</comment>
<accession>A0ABD5E6V3</accession>
<proteinExistence type="predicted"/>
<sequence length="294" mass="29646">MKITEPGDNAASSHRRWMVPLGVAAGVSAVSVAAVAVFGAAGDTEPRPTDRAMSGTSPSGTSRGGDTAPGAAPASPSASPSGSPSGSASAGTGSGPSSKRSTTVPDTNAFRITKTGTTPIAAATTAKILASCLGPDASRFHSVVALRTPAAGDTTDGVVVAVDSAGQYAQCAAKGEKGSSPDVPPTFINDRLWGTGRVISYFDTVQEPTGDGQFLISGAGHYTSDVARVTVSYGDKPKEYPARMAGGAFVYAATLSPDTPPDRHFAGPAVYVHAYDASGKEVYDQAKDPKFTSD</sequence>
<keyword evidence="2" id="KW-0812">Transmembrane</keyword>
<dbReference type="AlphaFoldDB" id="A0ABD5E6V3"/>
<feature type="transmembrane region" description="Helical" evidence="2">
    <location>
        <begin position="21"/>
        <end position="41"/>
    </location>
</feature>
<evidence type="ECO:0000256" key="1">
    <source>
        <dbReference type="SAM" id="MobiDB-lite"/>
    </source>
</evidence>
<evidence type="ECO:0008006" key="5">
    <source>
        <dbReference type="Google" id="ProtNLM"/>
    </source>
</evidence>
<keyword evidence="2" id="KW-1133">Transmembrane helix</keyword>
<keyword evidence="2" id="KW-0472">Membrane</keyword>
<gene>
    <name evidence="3" type="ORF">RM574_16645</name>
</gene>